<reference evidence="6" key="1">
    <citation type="journal article" date="2019" name="Int. J. Syst. Evol. Microbiol.">
        <title>The Global Catalogue of Microorganisms (GCM) 10K type strain sequencing project: providing services to taxonomists for standard genome sequencing and annotation.</title>
        <authorList>
            <consortium name="The Broad Institute Genomics Platform"/>
            <consortium name="The Broad Institute Genome Sequencing Center for Infectious Disease"/>
            <person name="Wu L."/>
            <person name="Ma J."/>
        </authorList>
    </citation>
    <scope>NUCLEOTIDE SEQUENCE [LARGE SCALE GENOMIC DNA]</scope>
    <source>
        <strain evidence="6">JCM 17388</strain>
    </source>
</reference>
<dbReference type="InterPro" id="IPR036388">
    <property type="entry name" value="WH-like_DNA-bd_sf"/>
</dbReference>
<feature type="domain" description="HTH gntR-type" evidence="4">
    <location>
        <begin position="5"/>
        <end position="73"/>
    </location>
</feature>
<comment type="caution">
    <text evidence="5">The sequence shown here is derived from an EMBL/GenBank/DDBJ whole genome shotgun (WGS) entry which is preliminary data.</text>
</comment>
<keyword evidence="3" id="KW-0804">Transcription</keyword>
<accession>A0ABP8BKQ9</accession>
<dbReference type="EMBL" id="BAABAQ010000020">
    <property type="protein sequence ID" value="GAA4209112.1"/>
    <property type="molecule type" value="Genomic_DNA"/>
</dbReference>
<evidence type="ECO:0000256" key="1">
    <source>
        <dbReference type="ARBA" id="ARBA00023015"/>
    </source>
</evidence>
<evidence type="ECO:0000313" key="5">
    <source>
        <dbReference type="EMBL" id="GAA4209112.1"/>
    </source>
</evidence>
<dbReference type="InterPro" id="IPR036390">
    <property type="entry name" value="WH_DNA-bd_sf"/>
</dbReference>
<name>A0ABP8BKQ9_9ACTN</name>
<evidence type="ECO:0000256" key="3">
    <source>
        <dbReference type="ARBA" id="ARBA00023163"/>
    </source>
</evidence>
<evidence type="ECO:0000259" key="4">
    <source>
        <dbReference type="PROSITE" id="PS50949"/>
    </source>
</evidence>
<keyword evidence="2" id="KW-0238">DNA-binding</keyword>
<protein>
    <recommendedName>
        <fullName evidence="4">HTH gntR-type domain-containing protein</fullName>
    </recommendedName>
</protein>
<dbReference type="Pfam" id="PF00392">
    <property type="entry name" value="GntR"/>
    <property type="match status" value="1"/>
</dbReference>
<organism evidence="5 6">
    <name type="scientific">Streptosporangium oxazolinicum</name>
    <dbReference type="NCBI Taxonomy" id="909287"/>
    <lineage>
        <taxon>Bacteria</taxon>
        <taxon>Bacillati</taxon>
        <taxon>Actinomycetota</taxon>
        <taxon>Actinomycetes</taxon>
        <taxon>Streptosporangiales</taxon>
        <taxon>Streptosporangiaceae</taxon>
        <taxon>Streptosporangium</taxon>
    </lineage>
</organism>
<keyword evidence="1" id="KW-0805">Transcription regulation</keyword>
<dbReference type="RefSeq" id="WP_344923089.1">
    <property type="nucleotide sequence ID" value="NZ_BAABAQ010000020.1"/>
</dbReference>
<gene>
    <name evidence="5" type="ORF">GCM10022252_75140</name>
</gene>
<proteinExistence type="predicted"/>
<dbReference type="Gene3D" id="1.10.10.10">
    <property type="entry name" value="Winged helix-like DNA-binding domain superfamily/Winged helix DNA-binding domain"/>
    <property type="match status" value="1"/>
</dbReference>
<sequence>MTDTETPAARIAGDLAIAIHRGSIRAGQQLPSQTKLMASYGVAMGTAASALAKLQTAGLTVGEPGRGTYAVIDERLRHSMFRDNPIFDVLDASALCRNLASTSYRPDATPTVDVGGHPYWGTPDYDPEKHSPPRQVDASALVALDRHILRWMSEAFLTAARRLVADGPCDADRHLIASARAILRDCGRRPEDQEAIAYLGGPEPDDEDVILRIWPERGQYDPDGPPF</sequence>
<dbReference type="SUPFAM" id="SSF46785">
    <property type="entry name" value="Winged helix' DNA-binding domain"/>
    <property type="match status" value="1"/>
</dbReference>
<dbReference type="Proteomes" id="UP001501251">
    <property type="component" value="Unassembled WGS sequence"/>
</dbReference>
<dbReference type="SMART" id="SM00345">
    <property type="entry name" value="HTH_GNTR"/>
    <property type="match status" value="1"/>
</dbReference>
<evidence type="ECO:0000256" key="2">
    <source>
        <dbReference type="ARBA" id="ARBA00023125"/>
    </source>
</evidence>
<evidence type="ECO:0000313" key="6">
    <source>
        <dbReference type="Proteomes" id="UP001501251"/>
    </source>
</evidence>
<keyword evidence="6" id="KW-1185">Reference proteome</keyword>
<dbReference type="PROSITE" id="PS50949">
    <property type="entry name" value="HTH_GNTR"/>
    <property type="match status" value="1"/>
</dbReference>
<dbReference type="InterPro" id="IPR000524">
    <property type="entry name" value="Tscrpt_reg_HTH_GntR"/>
</dbReference>